<sequence length="246" mass="26507">MSLTEQTRQIVKLAWSRMLRLEDTDLDLGDPSVRVEAVEDDAAAVTFVRLFDRTVIFGPSEVVGDARRLDDDLLAQERTLLDLVRAHHGGARALGAAQLFYCEEPPQVSPPSGVAVSFEPEHVAELMAACPADDVAGSGLADAVWAATLVADRASPQDPQIAEEQVLSAAGREVWQQMIAQLGVLSHPEHRGRGHGRCIAAVAMEEAFVDGLIPQWRAALENPSSRRAAIRLGFTLAGSQTTVVLE</sequence>
<dbReference type="Pfam" id="PF12746">
    <property type="entry name" value="GNAT_acetyltran"/>
    <property type="match status" value="1"/>
</dbReference>
<dbReference type="Gene3D" id="3.40.630.30">
    <property type="match status" value="1"/>
</dbReference>
<gene>
    <name evidence="1" type="ORF">HNR09_000846</name>
</gene>
<dbReference type="EMBL" id="JACCFY010000001">
    <property type="protein sequence ID" value="NYJ77435.1"/>
    <property type="molecule type" value="Genomic_DNA"/>
</dbReference>
<protein>
    <submittedName>
        <fullName evidence="1">GNAT superfamily N-acetyltransferase</fullName>
    </submittedName>
</protein>
<proteinExistence type="predicted"/>
<keyword evidence="2" id="KW-1185">Reference proteome</keyword>
<name>A0A7Z0K9P3_9MICC</name>
<dbReference type="SUPFAM" id="SSF55729">
    <property type="entry name" value="Acyl-CoA N-acyltransferases (Nat)"/>
    <property type="match status" value="1"/>
</dbReference>
<accession>A0A7Z0K9P3</accession>
<dbReference type="RefSeq" id="WP_179540921.1">
    <property type="nucleotide sequence ID" value="NZ_BAAALL010000004.1"/>
</dbReference>
<evidence type="ECO:0000313" key="1">
    <source>
        <dbReference type="EMBL" id="NYJ77435.1"/>
    </source>
</evidence>
<reference evidence="1 2" key="1">
    <citation type="submission" date="2020-07" db="EMBL/GenBank/DDBJ databases">
        <title>Sequencing the genomes of 1000 actinobacteria strains.</title>
        <authorList>
            <person name="Klenk H.-P."/>
        </authorList>
    </citation>
    <scope>NUCLEOTIDE SEQUENCE [LARGE SCALE GENOMIC DNA]</scope>
    <source>
        <strain evidence="1 2">DSM 15475</strain>
    </source>
</reference>
<keyword evidence="1" id="KW-0808">Transferase</keyword>
<dbReference type="Proteomes" id="UP000535437">
    <property type="component" value="Unassembled WGS sequence"/>
</dbReference>
<dbReference type="GO" id="GO:0016740">
    <property type="term" value="F:transferase activity"/>
    <property type="evidence" value="ECO:0007669"/>
    <property type="project" value="UniProtKB-KW"/>
</dbReference>
<dbReference type="AlphaFoldDB" id="A0A7Z0K9P3"/>
<comment type="caution">
    <text evidence="1">The sequence shown here is derived from an EMBL/GenBank/DDBJ whole genome shotgun (WGS) entry which is preliminary data.</text>
</comment>
<dbReference type="InterPro" id="IPR016181">
    <property type="entry name" value="Acyl_CoA_acyltransferase"/>
</dbReference>
<evidence type="ECO:0000313" key="2">
    <source>
        <dbReference type="Proteomes" id="UP000535437"/>
    </source>
</evidence>
<organism evidence="1 2">
    <name type="scientific">Nesterenkonia xinjiangensis</name>
    <dbReference type="NCBI Taxonomy" id="225327"/>
    <lineage>
        <taxon>Bacteria</taxon>
        <taxon>Bacillati</taxon>
        <taxon>Actinomycetota</taxon>
        <taxon>Actinomycetes</taxon>
        <taxon>Micrococcales</taxon>
        <taxon>Micrococcaceae</taxon>
        <taxon>Nesterenkonia</taxon>
    </lineage>
</organism>
<dbReference type="InterPro" id="IPR027365">
    <property type="entry name" value="GNAT_acetyltra_YdfB-like"/>
</dbReference>